<dbReference type="EMBL" id="CP010525">
    <property type="protein sequence ID" value="AJO24124.1"/>
    <property type="molecule type" value="Genomic_DNA"/>
</dbReference>
<proteinExistence type="predicted"/>
<reference evidence="3" key="2">
    <citation type="submission" date="2015-01" db="EMBL/GenBank/DDBJ databases">
        <title>Comparative genome analysis of Bacillus coagulans HM-08, Clostridium butyricum HM-68, Bacillus subtilis HM-66 and Bacillus paralicheniformis BL-09.</title>
        <authorList>
            <person name="Zhang H."/>
        </authorList>
    </citation>
    <scope>NUCLEOTIDE SEQUENCE [LARGE SCALE GENOMIC DNA]</scope>
    <source>
        <strain evidence="3">HM-08</strain>
    </source>
</reference>
<evidence type="ECO:0000313" key="3">
    <source>
        <dbReference type="Proteomes" id="UP000032024"/>
    </source>
</evidence>
<name>A0A0C5CBZ1_HEYCO</name>
<reference evidence="2" key="3">
    <citation type="submission" date="2016-01" db="EMBL/GenBank/DDBJ databases">
        <authorList>
            <person name="Oliw E.H."/>
        </authorList>
    </citation>
    <scope>NUCLEOTIDE SEQUENCE [LARGE SCALE GENOMIC DNA]</scope>
    <source>
        <strain evidence="2">GED7749B</strain>
    </source>
</reference>
<dbReference type="EMBL" id="LRPN01000162">
    <property type="protein sequence ID" value="KWZ77835.1"/>
    <property type="molecule type" value="Genomic_DNA"/>
</dbReference>
<dbReference type="STRING" id="1398.AB434_1989"/>
<evidence type="ECO:0000313" key="1">
    <source>
        <dbReference type="EMBL" id="AJO24124.1"/>
    </source>
</evidence>
<gene>
    <name evidence="2" type="ORF">HMPREF3213_03187</name>
    <name evidence="1" type="ORF">SB48_HM08orf05329</name>
</gene>
<dbReference type="Proteomes" id="UP000032024">
    <property type="component" value="Chromosome"/>
</dbReference>
<reference evidence="1" key="1">
    <citation type="submission" date="2015-01" db="EMBL/GenBank/DDBJ databases">
        <title>Comparative genome analysis of Bacillus coagulans HM-08, Clostridium butyricum HM-68, Bacillus subtilis HM-66 and Bacillus licheniformis BL-09.</title>
        <authorList>
            <person name="Zhang H."/>
        </authorList>
    </citation>
    <scope>NUCLEOTIDE SEQUENCE [LARGE SCALE GENOMIC DNA]</scope>
    <source>
        <strain evidence="1">HM-08</strain>
    </source>
</reference>
<evidence type="ECO:0000313" key="2">
    <source>
        <dbReference type="EMBL" id="KWZ77835.1"/>
    </source>
</evidence>
<sequence length="42" mass="4732">MHLERSRRFNAVNGEMPCSEILSRLKNHHIGRGSISGAILPF</sequence>
<reference evidence="4" key="4">
    <citation type="submission" date="2016-01" db="EMBL/GenBank/DDBJ databases">
        <authorList>
            <person name="Mitreva M."/>
            <person name="Pepin K.H."/>
            <person name="Mihindukulasuriya K.A."/>
            <person name="Fulton R."/>
            <person name="Fronick C."/>
            <person name="O'Laughlin M."/>
            <person name="Miner T."/>
            <person name="Herter B."/>
            <person name="Rosa B.A."/>
            <person name="Cordes M."/>
            <person name="Tomlinson C."/>
            <person name="Wollam A."/>
            <person name="Palsikar V.B."/>
            <person name="Mardis E.R."/>
            <person name="Wilson R.K."/>
        </authorList>
    </citation>
    <scope>NUCLEOTIDE SEQUENCE [LARGE SCALE GENOMIC DNA]</scope>
    <source>
        <strain evidence="4">GED7749B</strain>
    </source>
</reference>
<evidence type="ECO:0000313" key="4">
    <source>
        <dbReference type="Proteomes" id="UP000070376"/>
    </source>
</evidence>
<keyword evidence="3" id="KW-1185">Reference proteome</keyword>
<organism evidence="2 4">
    <name type="scientific">Heyndrickxia coagulans</name>
    <name type="common">Weizmannia coagulans</name>
    <dbReference type="NCBI Taxonomy" id="1398"/>
    <lineage>
        <taxon>Bacteria</taxon>
        <taxon>Bacillati</taxon>
        <taxon>Bacillota</taxon>
        <taxon>Bacilli</taxon>
        <taxon>Bacillales</taxon>
        <taxon>Bacillaceae</taxon>
        <taxon>Heyndrickxia</taxon>
    </lineage>
</organism>
<protein>
    <submittedName>
        <fullName evidence="2">Uncharacterized protein</fullName>
    </submittedName>
</protein>
<dbReference type="Proteomes" id="UP000070376">
    <property type="component" value="Unassembled WGS sequence"/>
</dbReference>
<accession>A0A0C5CBZ1</accession>
<dbReference type="AlphaFoldDB" id="A0A0C5CBZ1"/>